<sequence>MADCEIPVEHLENEPDQVHYRHGSRQFSEIINNNAQIFQHIRPDNMQWKLQRMKTIKTLNELREKLDVLCVGANYGKGFGSGAQISGAVTAIVGAIMALGKSSSAATVMNFGSLINNSGTLVGGISNIIESYISAEYLREVKAVLEKDKELSEPLQEWLAFSRTLDANMQIIFGYDLNSIIQNNVLKVFSEFTVLYNSIKGFNATIEVMNKGQYAMHIGTDVTVDKLLKFSKELDVSPQLGDTVVKLSESLKLLQVAKDGVKVYQNLFGESATSVESNRANQMPVASRNPDAMIASHDEDSVELVSNHDAPFQAQSPSVKAISAFCAFQAVDIATCVVSLISAVTVIRDGKSKFSDAIKQISDLLDAELRSLEELNSYN</sequence>
<dbReference type="AlphaFoldDB" id="A0A8T0FHK1"/>
<keyword evidence="2" id="KW-1185">Reference proteome</keyword>
<comment type="caution">
    <text evidence="1">The sequence shown here is derived from an EMBL/GenBank/DDBJ whole genome shotgun (WGS) entry which is preliminary data.</text>
</comment>
<gene>
    <name evidence="1" type="ORF">HNY73_006815</name>
</gene>
<dbReference type="Proteomes" id="UP000807504">
    <property type="component" value="Unassembled WGS sequence"/>
</dbReference>
<evidence type="ECO:0000313" key="2">
    <source>
        <dbReference type="Proteomes" id="UP000807504"/>
    </source>
</evidence>
<name>A0A8T0FHK1_ARGBR</name>
<organism evidence="1 2">
    <name type="scientific">Argiope bruennichi</name>
    <name type="common">Wasp spider</name>
    <name type="synonym">Aranea bruennichi</name>
    <dbReference type="NCBI Taxonomy" id="94029"/>
    <lineage>
        <taxon>Eukaryota</taxon>
        <taxon>Metazoa</taxon>
        <taxon>Ecdysozoa</taxon>
        <taxon>Arthropoda</taxon>
        <taxon>Chelicerata</taxon>
        <taxon>Arachnida</taxon>
        <taxon>Araneae</taxon>
        <taxon>Araneomorphae</taxon>
        <taxon>Entelegynae</taxon>
        <taxon>Araneoidea</taxon>
        <taxon>Araneidae</taxon>
        <taxon>Argiope</taxon>
    </lineage>
</organism>
<proteinExistence type="predicted"/>
<reference evidence="1" key="1">
    <citation type="journal article" date="2020" name="bioRxiv">
        <title>Chromosome-level reference genome of the European wasp spider Argiope bruennichi: a resource for studies on range expansion and evolutionary adaptation.</title>
        <authorList>
            <person name="Sheffer M.M."/>
            <person name="Hoppe A."/>
            <person name="Krehenwinkel H."/>
            <person name="Uhl G."/>
            <person name="Kuss A.W."/>
            <person name="Jensen L."/>
            <person name="Jensen C."/>
            <person name="Gillespie R.G."/>
            <person name="Hoff K.J."/>
            <person name="Prost S."/>
        </authorList>
    </citation>
    <scope>NUCLEOTIDE SEQUENCE</scope>
</reference>
<accession>A0A8T0FHK1</accession>
<evidence type="ECO:0000313" key="1">
    <source>
        <dbReference type="EMBL" id="KAF8788810.1"/>
    </source>
</evidence>
<dbReference type="EMBL" id="JABXBU010000012">
    <property type="protein sequence ID" value="KAF8788810.1"/>
    <property type="molecule type" value="Genomic_DNA"/>
</dbReference>
<reference evidence="1" key="2">
    <citation type="submission" date="2020-06" db="EMBL/GenBank/DDBJ databases">
        <authorList>
            <person name="Sheffer M."/>
        </authorList>
    </citation>
    <scope>NUCLEOTIDE SEQUENCE</scope>
</reference>
<protein>
    <submittedName>
        <fullName evidence="1">Uncharacterized protein</fullName>
    </submittedName>
</protein>